<name>A0A448WQR6_9PLAT</name>
<evidence type="ECO:0000256" key="1">
    <source>
        <dbReference type="SAM" id="MobiDB-lite"/>
    </source>
</evidence>
<dbReference type="AlphaFoldDB" id="A0A448WQR6"/>
<reference evidence="2" key="1">
    <citation type="submission" date="2018-11" db="EMBL/GenBank/DDBJ databases">
        <authorList>
            <consortium name="Pathogen Informatics"/>
        </authorList>
    </citation>
    <scope>NUCLEOTIDE SEQUENCE</scope>
</reference>
<keyword evidence="3" id="KW-1185">Reference proteome</keyword>
<sequence length="139" mass="14600">MFRGSLNRVTGRRLNPSLTTTSAGILGFSAGPNVVVTTASMPQVANRQAPLGSLSTTSQPISTTAASSFPPQIPPPPISTTLSSTPPINPLIATNSNIELTPDSTGGRVAVVWLERWEDGPLTMDPSHVGHPMLYCFFA</sequence>
<dbReference type="Proteomes" id="UP000784294">
    <property type="component" value="Unassembled WGS sequence"/>
</dbReference>
<protein>
    <submittedName>
        <fullName evidence="2">Uncharacterized protein</fullName>
    </submittedName>
</protein>
<dbReference type="OrthoDB" id="10009983at2759"/>
<evidence type="ECO:0000313" key="3">
    <source>
        <dbReference type="Proteomes" id="UP000784294"/>
    </source>
</evidence>
<proteinExistence type="predicted"/>
<feature type="region of interest" description="Disordered" evidence="1">
    <location>
        <begin position="1"/>
        <end position="21"/>
    </location>
</feature>
<gene>
    <name evidence="2" type="ORF">PXEA_LOCUS11200</name>
</gene>
<accession>A0A448WQR6</accession>
<organism evidence="2 3">
    <name type="scientific">Protopolystoma xenopodis</name>
    <dbReference type="NCBI Taxonomy" id="117903"/>
    <lineage>
        <taxon>Eukaryota</taxon>
        <taxon>Metazoa</taxon>
        <taxon>Spiralia</taxon>
        <taxon>Lophotrochozoa</taxon>
        <taxon>Platyhelminthes</taxon>
        <taxon>Monogenea</taxon>
        <taxon>Polyopisthocotylea</taxon>
        <taxon>Polystomatidea</taxon>
        <taxon>Polystomatidae</taxon>
        <taxon>Protopolystoma</taxon>
    </lineage>
</organism>
<feature type="compositionally biased region" description="Polar residues" evidence="1">
    <location>
        <begin position="53"/>
        <end position="66"/>
    </location>
</feature>
<comment type="caution">
    <text evidence="2">The sequence shown here is derived from an EMBL/GenBank/DDBJ whole genome shotgun (WGS) entry which is preliminary data.</text>
</comment>
<feature type="region of interest" description="Disordered" evidence="1">
    <location>
        <begin position="51"/>
        <end position="73"/>
    </location>
</feature>
<dbReference type="EMBL" id="CAAALY010034074">
    <property type="protein sequence ID" value="VEL17760.1"/>
    <property type="molecule type" value="Genomic_DNA"/>
</dbReference>
<evidence type="ECO:0000313" key="2">
    <source>
        <dbReference type="EMBL" id="VEL17760.1"/>
    </source>
</evidence>